<organism evidence="1 2">
    <name type="scientific">Euroglyphus maynei</name>
    <name type="common">Mayne's house dust mite</name>
    <dbReference type="NCBI Taxonomy" id="6958"/>
    <lineage>
        <taxon>Eukaryota</taxon>
        <taxon>Metazoa</taxon>
        <taxon>Ecdysozoa</taxon>
        <taxon>Arthropoda</taxon>
        <taxon>Chelicerata</taxon>
        <taxon>Arachnida</taxon>
        <taxon>Acari</taxon>
        <taxon>Acariformes</taxon>
        <taxon>Sarcoptiformes</taxon>
        <taxon>Astigmata</taxon>
        <taxon>Psoroptidia</taxon>
        <taxon>Analgoidea</taxon>
        <taxon>Pyroglyphidae</taxon>
        <taxon>Pyroglyphinae</taxon>
        <taxon>Euroglyphus</taxon>
    </lineage>
</organism>
<protein>
    <submittedName>
        <fullName evidence="1">Uncharacterized protein</fullName>
    </submittedName>
</protein>
<dbReference type="Proteomes" id="UP000194236">
    <property type="component" value="Unassembled WGS sequence"/>
</dbReference>
<feature type="non-terminal residue" evidence="1">
    <location>
        <position position="41"/>
    </location>
</feature>
<gene>
    <name evidence="1" type="ORF">BLA29_015577</name>
</gene>
<name>A0A1Y3B2Y9_EURMA</name>
<accession>A0A1Y3B2Y9</accession>
<evidence type="ECO:0000313" key="1">
    <source>
        <dbReference type="EMBL" id="OTF75192.1"/>
    </source>
</evidence>
<comment type="caution">
    <text evidence="1">The sequence shown here is derived from an EMBL/GenBank/DDBJ whole genome shotgun (WGS) entry which is preliminary data.</text>
</comment>
<keyword evidence="2" id="KW-1185">Reference proteome</keyword>
<sequence length="41" mass="4641">MGRQLLADRHRAHRQTVAVSRDGAQLFAFGFKQHAVQVVTH</sequence>
<proteinExistence type="predicted"/>
<reference evidence="1 2" key="1">
    <citation type="submission" date="2017-03" db="EMBL/GenBank/DDBJ databases">
        <title>Genome Survey of Euroglyphus maynei.</title>
        <authorList>
            <person name="Arlian L.G."/>
            <person name="Morgan M.S."/>
            <person name="Rider S.D."/>
        </authorList>
    </citation>
    <scope>NUCLEOTIDE SEQUENCE [LARGE SCALE GENOMIC DNA]</scope>
    <source>
        <strain evidence="1">Arlian Lab</strain>
        <tissue evidence="1">Whole body</tissue>
    </source>
</reference>
<evidence type="ECO:0000313" key="2">
    <source>
        <dbReference type="Proteomes" id="UP000194236"/>
    </source>
</evidence>
<dbReference type="EMBL" id="MUJZ01043127">
    <property type="protein sequence ID" value="OTF75192.1"/>
    <property type="molecule type" value="Genomic_DNA"/>
</dbReference>
<dbReference type="AlphaFoldDB" id="A0A1Y3B2Y9"/>